<feature type="domain" description="CHAT" evidence="2">
    <location>
        <begin position="666"/>
        <end position="1011"/>
    </location>
</feature>
<dbReference type="AlphaFoldDB" id="A0A809SA58"/>
<gene>
    <name evidence="3" type="ORF">DSYM_13930</name>
</gene>
<dbReference type="EMBL" id="AP021857">
    <property type="protein sequence ID" value="BBO20694.1"/>
    <property type="molecule type" value="Genomic_DNA"/>
</dbReference>
<reference evidence="3" key="1">
    <citation type="journal article" name="DNA Res.">
        <title>The physiological potential of anammox bacteria as revealed by their core genome structure.</title>
        <authorList>
            <person name="Okubo T."/>
            <person name="Toyoda A."/>
            <person name="Fukuhara K."/>
            <person name="Uchiyama I."/>
            <person name="Harigaya Y."/>
            <person name="Kuroiwa M."/>
            <person name="Suzuki T."/>
            <person name="Murakami Y."/>
            <person name="Suwa Y."/>
            <person name="Takami H."/>
        </authorList>
    </citation>
    <scope>NUCLEOTIDE SEQUENCE</scope>
    <source>
        <strain evidence="3">317325-3</strain>
    </source>
</reference>
<protein>
    <recommendedName>
        <fullName evidence="2">CHAT domain-containing protein</fullName>
    </recommendedName>
</protein>
<evidence type="ECO:0000256" key="1">
    <source>
        <dbReference type="SAM" id="SignalP"/>
    </source>
</evidence>
<dbReference type="KEGG" id="ddz:DSYM_13930"/>
<dbReference type="PANTHER" id="PTHR10098:SF108">
    <property type="entry name" value="TETRATRICOPEPTIDE REPEAT PROTEIN 28"/>
    <property type="match status" value="1"/>
</dbReference>
<proteinExistence type="predicted"/>
<evidence type="ECO:0000259" key="2">
    <source>
        <dbReference type="Pfam" id="PF12770"/>
    </source>
</evidence>
<feature type="chain" id="PRO_5035222497" description="CHAT domain-containing protein" evidence="1">
    <location>
        <begin position="23"/>
        <end position="1014"/>
    </location>
</feature>
<dbReference type="SMART" id="SM00028">
    <property type="entry name" value="TPR"/>
    <property type="match status" value="4"/>
</dbReference>
<dbReference type="SUPFAM" id="SSF48452">
    <property type="entry name" value="TPR-like"/>
    <property type="match status" value="2"/>
</dbReference>
<dbReference type="InterPro" id="IPR011990">
    <property type="entry name" value="TPR-like_helical_dom_sf"/>
</dbReference>
<keyword evidence="1" id="KW-0732">Signal</keyword>
<dbReference type="Gene3D" id="1.25.40.10">
    <property type="entry name" value="Tetratricopeptide repeat domain"/>
    <property type="match status" value="2"/>
</dbReference>
<sequence>MSNSLACVVAVSILAFSLAVRAAEDDEESLPVESAASAELERQAALPPPAAASPQELCVFLHKRGLAHLRLGLNDKALADLKEALALKLKGASDLWCDRWRLQIDIKSAIFANADWLVLADYAQSVAGEYRDANKWRYSSTQLWLVDAYVFLGRLREAEQAFQRASDLLPELRQNKAWPVYGSNRLGQHHTYAAWMQLLRGNFVEAERHRRQALQHALEYHDYMRTHRSADNVDLRMAIGNVTVRKRQLADVLAVQGKTGEAEILVRQALQETLSRAGKHTQGVARLVNALGLIKQQQGRVEEALRLRRQAVSLLEASGARGYSTMLADMRAMVGFLLGVQNRWAESLEAFRQRDQGLRSNPAQFARTGSNNINWAMALLKNGQTAESERMLRAMVDWNLKKPFVDPLYLAHLRGYHAVALTAAGQDAAALAEYREAFPAILRQAETDSSSENGGFVRQFRLRLIAEGYLELLTRMAGKNAAADGELIAEAFRVAEAARGSSVQAAIASSAARAKLPDAALAELARREQDTANQISSLNKLLVRLASAPEGQRLDKAIADIRGEVLRLEDSHAGLRRELAERYPAYAELVAPKAPSPADLQKVLQQGEAAVALYVAERQTYVWTLTPTRVSFRAVDLSSDEAGKMVAKLLGAFDLSEGRLPAYDAATARSLYQTLLAPDEKLWEGAALLNIVPHGALGQLPFAVLLTAASDKTGLAEQAWLVKKIAIAQQPSAGTLISLRGKGRAETKRRPFVGFGDPLFAAQAAGKPSATRSVRNLAVAPARDAPPEDPTAVQALGAAASPEDGKALLLRGFARLPQLPDTAEELNEIGKILGADPKTDVHLGSQATEARVKGNDLSGYGVVAFATHGLVPGELQGLDQPSLAMANPALSGDKDNDGFLTLSEVLGLKLDADWVVLSACNTASGDDRNEEAISGLGRAFFFAGTRRLLLTYWPVETVSARLLTTELFKRQKEQPGESKAEALRHSMLRLMASSKEYAHPAFWAPYGLVGDAAK</sequence>
<dbReference type="InterPro" id="IPR018247">
    <property type="entry name" value="EF_Hand_1_Ca_BS"/>
</dbReference>
<dbReference type="PANTHER" id="PTHR10098">
    <property type="entry name" value="RAPSYN-RELATED"/>
    <property type="match status" value="1"/>
</dbReference>
<organism evidence="3 4">
    <name type="scientific">Candidatus Desulfobacillus denitrificans</name>
    <dbReference type="NCBI Taxonomy" id="2608985"/>
    <lineage>
        <taxon>Bacteria</taxon>
        <taxon>Pseudomonadati</taxon>
        <taxon>Pseudomonadota</taxon>
        <taxon>Betaproteobacteria</taxon>
        <taxon>Candidatus Desulfobacillus</taxon>
    </lineage>
</organism>
<dbReference type="Pfam" id="PF12770">
    <property type="entry name" value="CHAT"/>
    <property type="match status" value="1"/>
</dbReference>
<evidence type="ECO:0000313" key="4">
    <source>
        <dbReference type="Proteomes" id="UP000662914"/>
    </source>
</evidence>
<dbReference type="Proteomes" id="UP000662914">
    <property type="component" value="Chromosome"/>
</dbReference>
<accession>A0A809SA58</accession>
<dbReference type="InterPro" id="IPR019734">
    <property type="entry name" value="TPR_rpt"/>
</dbReference>
<feature type="signal peptide" evidence="1">
    <location>
        <begin position="1"/>
        <end position="22"/>
    </location>
</feature>
<name>A0A809SA58_9PROT</name>
<dbReference type="PROSITE" id="PS00018">
    <property type="entry name" value="EF_HAND_1"/>
    <property type="match status" value="1"/>
</dbReference>
<dbReference type="InterPro" id="IPR024983">
    <property type="entry name" value="CHAT_dom"/>
</dbReference>
<evidence type="ECO:0000313" key="3">
    <source>
        <dbReference type="EMBL" id="BBO20694.1"/>
    </source>
</evidence>